<organism evidence="1 2">
    <name type="scientific">Caloramator australicus RC3</name>
    <dbReference type="NCBI Taxonomy" id="857293"/>
    <lineage>
        <taxon>Bacteria</taxon>
        <taxon>Bacillati</taxon>
        <taxon>Bacillota</taxon>
        <taxon>Clostridia</taxon>
        <taxon>Eubacteriales</taxon>
        <taxon>Clostridiaceae</taxon>
        <taxon>Caloramator</taxon>
    </lineage>
</organism>
<dbReference type="Proteomes" id="UP000007652">
    <property type="component" value="Unassembled WGS sequence"/>
</dbReference>
<comment type="caution">
    <text evidence="1">The sequence shown here is derived from an EMBL/GenBank/DDBJ whole genome shotgun (WGS) entry which is preliminary data.</text>
</comment>
<keyword evidence="2" id="KW-1185">Reference proteome</keyword>
<proteinExistence type="predicted"/>
<gene>
    <name evidence="1" type="ORF">CAAU_0102</name>
</gene>
<sequence>MLGHLSKTNNYPELALRTVISILEMNGVRDGEDIIIDIAHRDRVGRVQSI</sequence>
<dbReference type="EMBL" id="CAKP01000002">
    <property type="protein sequence ID" value="CCC57752.1"/>
    <property type="molecule type" value="Genomic_DNA"/>
</dbReference>
<evidence type="ECO:0000313" key="2">
    <source>
        <dbReference type="Proteomes" id="UP000007652"/>
    </source>
</evidence>
<reference evidence="1 2" key="1">
    <citation type="journal article" date="2011" name="J. Bacteriol.">
        <title>Draft genome sequence of Caloramator australicus strain RC3T, a thermoanaerobe from the Great Artesian Basin of Australia.</title>
        <authorList>
            <person name="Ogg C.D."/>
            <person name="Patel B.K.C."/>
        </authorList>
    </citation>
    <scope>NUCLEOTIDE SEQUENCE [LARGE SCALE GENOMIC DNA]</scope>
    <source>
        <strain evidence="1 2">RC3</strain>
    </source>
</reference>
<accession>G0V3R2</accession>
<dbReference type="STRING" id="857293.CAAU_0102"/>
<protein>
    <submittedName>
        <fullName evidence="1">Uncharacterized protein</fullName>
    </submittedName>
</protein>
<dbReference type="AlphaFoldDB" id="G0V3R2"/>
<evidence type="ECO:0000313" key="1">
    <source>
        <dbReference type="EMBL" id="CCC57752.1"/>
    </source>
</evidence>
<name>G0V3R2_9CLOT</name>